<comment type="caution">
    <text evidence="1">The sequence shown here is derived from an EMBL/GenBank/DDBJ whole genome shotgun (WGS) entry which is preliminary data.</text>
</comment>
<dbReference type="Proteomes" id="UP000288805">
    <property type="component" value="Unassembled WGS sequence"/>
</dbReference>
<accession>A0A438JG04</accession>
<protein>
    <submittedName>
        <fullName evidence="1">Uncharacterized protein</fullName>
    </submittedName>
</protein>
<name>A0A438JG04_VITVI</name>
<dbReference type="AlphaFoldDB" id="A0A438JG04"/>
<organism evidence="1 2">
    <name type="scientific">Vitis vinifera</name>
    <name type="common">Grape</name>
    <dbReference type="NCBI Taxonomy" id="29760"/>
    <lineage>
        <taxon>Eukaryota</taxon>
        <taxon>Viridiplantae</taxon>
        <taxon>Streptophyta</taxon>
        <taxon>Embryophyta</taxon>
        <taxon>Tracheophyta</taxon>
        <taxon>Spermatophyta</taxon>
        <taxon>Magnoliopsida</taxon>
        <taxon>eudicotyledons</taxon>
        <taxon>Gunneridae</taxon>
        <taxon>Pentapetalae</taxon>
        <taxon>rosids</taxon>
        <taxon>Vitales</taxon>
        <taxon>Vitaceae</taxon>
        <taxon>Viteae</taxon>
        <taxon>Vitis</taxon>
    </lineage>
</organism>
<evidence type="ECO:0000313" key="1">
    <source>
        <dbReference type="EMBL" id="RVX07870.1"/>
    </source>
</evidence>
<dbReference type="EMBL" id="QGNW01000043">
    <property type="protein sequence ID" value="RVX07870.1"/>
    <property type="molecule type" value="Genomic_DNA"/>
</dbReference>
<proteinExistence type="predicted"/>
<reference evidence="1 2" key="1">
    <citation type="journal article" date="2018" name="PLoS Genet.">
        <title>Population sequencing reveals clonal diversity and ancestral inbreeding in the grapevine cultivar Chardonnay.</title>
        <authorList>
            <person name="Roach M.J."/>
            <person name="Johnson D.L."/>
            <person name="Bohlmann J."/>
            <person name="van Vuuren H.J."/>
            <person name="Jones S.J."/>
            <person name="Pretorius I.S."/>
            <person name="Schmidt S.A."/>
            <person name="Borneman A.R."/>
        </authorList>
    </citation>
    <scope>NUCLEOTIDE SEQUENCE [LARGE SCALE GENOMIC DNA]</scope>
    <source>
        <strain evidence="2">cv. Chardonnay</strain>
        <tissue evidence="1">Leaf</tissue>
    </source>
</reference>
<evidence type="ECO:0000313" key="2">
    <source>
        <dbReference type="Proteomes" id="UP000288805"/>
    </source>
</evidence>
<sequence length="187" mass="21690">MTQTWVRRHEMPQVMWFVDLVLKTDISPFGHKMKRRDKFLETLYRMCKGEWWSVFILYYFHSKVKLKKDQVFSLIPTTTPSITDTEGISEALSVLATSAPACSSNPLFEPSFILPSNMSSASTHPMKSPTSKFQLLMARMDMFQNGMNHIMQKVKNTSEDQQLLLKLVDDIAMEVATLDYYIFSRED</sequence>
<gene>
    <name evidence="1" type="ORF">CK203_014677</name>
</gene>